<dbReference type="PANTHER" id="PTHR10924:SF27">
    <property type="entry name" value="SOLUTE CARRIER FAMILY 49 MEMBER 4"/>
    <property type="match status" value="1"/>
</dbReference>
<dbReference type="Pfam" id="PF07690">
    <property type="entry name" value="MFS_1"/>
    <property type="match status" value="2"/>
</dbReference>
<feature type="compositionally biased region" description="Polar residues" evidence="11">
    <location>
        <begin position="28"/>
        <end position="43"/>
    </location>
</feature>
<dbReference type="GO" id="GO:0022857">
    <property type="term" value="F:transmembrane transporter activity"/>
    <property type="evidence" value="ECO:0007669"/>
    <property type="project" value="InterPro"/>
</dbReference>
<gene>
    <name evidence="13" type="ORF">C0Q70_03072</name>
</gene>
<accession>A0A2T7PRT4</accession>
<feature type="transmembrane region" description="Helical" evidence="12">
    <location>
        <begin position="231"/>
        <end position="249"/>
    </location>
</feature>
<evidence type="ECO:0000256" key="7">
    <source>
        <dbReference type="ARBA" id="ARBA00023180"/>
    </source>
</evidence>
<reference evidence="13 14" key="1">
    <citation type="submission" date="2018-04" db="EMBL/GenBank/DDBJ databases">
        <title>The genome of golden apple snail Pomacea canaliculata provides insight into stress tolerance and invasive adaptation.</title>
        <authorList>
            <person name="Liu C."/>
            <person name="Liu B."/>
            <person name="Ren Y."/>
            <person name="Zhang Y."/>
            <person name="Wang H."/>
            <person name="Li S."/>
            <person name="Jiang F."/>
            <person name="Yin L."/>
            <person name="Zhang G."/>
            <person name="Qian W."/>
            <person name="Fan W."/>
        </authorList>
    </citation>
    <scope>NUCLEOTIDE SEQUENCE [LARGE SCALE GENOMIC DNA]</scope>
    <source>
        <strain evidence="13">SZHN2017</strain>
        <tissue evidence="13">Muscle</tissue>
    </source>
</reference>
<comment type="similarity">
    <text evidence="2">Belongs to the major facilitator superfamily.</text>
</comment>
<comment type="caution">
    <text evidence="13">The sequence shown here is derived from an EMBL/GenBank/DDBJ whole genome shotgun (WGS) entry which is preliminary data.</text>
</comment>
<feature type="region of interest" description="Disordered" evidence="11">
    <location>
        <begin position="1"/>
        <end position="76"/>
    </location>
</feature>
<dbReference type="GO" id="GO:0005765">
    <property type="term" value="C:lysosomal membrane"/>
    <property type="evidence" value="ECO:0007669"/>
    <property type="project" value="UniProtKB-SubCell"/>
</dbReference>
<comment type="catalytic activity">
    <reaction evidence="10">
        <text>pyridoxine(out) + n H(+)(out) = pyridoxine(in) + n H(+)(in)</text>
        <dbReference type="Rhea" id="RHEA:76203"/>
        <dbReference type="ChEBI" id="CHEBI:15378"/>
        <dbReference type="ChEBI" id="CHEBI:16709"/>
    </reaction>
</comment>
<keyword evidence="3" id="KW-0813">Transport</keyword>
<feature type="transmembrane region" description="Helical" evidence="12">
    <location>
        <begin position="295"/>
        <end position="317"/>
    </location>
</feature>
<sequence length="635" mass="69431">MDHTIPLEDITSTTSSAETAGSEPLYNEHSQTDVPTNEVNDAINNHVPRHSEHTSTTSDKIIQVENDEKKEEASVDSIKNEKVLDIKKISDENGKKDGTEKHVQTELPAMAGNGSSQTKILMENGIMNSTTVDGIKTLQVAEDGKDKLDKDEQQKESKVYKRRWYVLIMYGLFTATQGCVWNTFGPISSSSKLVFGWSDGDIFLLGNWGPIGYIIGGVFFSWMLDVKGLRWSCLSSTFLVAVGTALRCITMETPAATWLIHTGQLLNGLGGPVAMGGPPIVSAVWFPIEERTTATAIGCIINGLGVGLSFILGPYLVADLPSVDTTPANTTQSPLLQVNNTTFVCNTTSSELHNCLNSTFLDVSDVASRRDGIRLYLIIEVAWSAALFLMILIYFPSKPPTPPCASAGIQRENFLQGLKHLLRRRQFWLVAAIYGVSLGVLNSWATVISIDLRDHGIGEKESGWIGFYSILSGAFLSLIIARFADVFARAMKWFVFSMYLVGSVSFLIFALACIDVVAASSALFYVTIIVGTTMLGSTVPLVFELACELAYPTGEGTTNIVLTTVNNIFGLLFLLAGDIPDIGTLWMNWTILGTTSICLPMLLMLKQRFNRREVDEAYPNSSDINREIILQAGPI</sequence>
<feature type="transmembrane region" description="Helical" evidence="12">
    <location>
        <begin position="164"/>
        <end position="184"/>
    </location>
</feature>
<comment type="subcellular location">
    <subcellularLocation>
        <location evidence="1">Lysosome membrane</location>
        <topology evidence="1">Multi-pass membrane protein</topology>
    </subcellularLocation>
</comment>
<dbReference type="SUPFAM" id="SSF103473">
    <property type="entry name" value="MFS general substrate transporter"/>
    <property type="match status" value="1"/>
</dbReference>
<comment type="function">
    <text evidence="9">Mediates H(+)-dependent pyridoxine transport.</text>
</comment>
<dbReference type="OMA" id="EMACENS"/>
<dbReference type="InterPro" id="IPR049604">
    <property type="entry name" value="SLC49A4-like"/>
</dbReference>
<keyword evidence="14" id="KW-1185">Reference proteome</keyword>
<feature type="compositionally biased region" description="Basic and acidic residues" evidence="11">
    <location>
        <begin position="66"/>
        <end position="76"/>
    </location>
</feature>
<proteinExistence type="inferred from homology"/>
<feature type="transmembrane region" description="Helical" evidence="12">
    <location>
        <begin position="523"/>
        <end position="547"/>
    </location>
</feature>
<keyword evidence="4 12" id="KW-0812">Transmembrane</keyword>
<keyword evidence="5 12" id="KW-1133">Transmembrane helix</keyword>
<evidence type="ECO:0000256" key="8">
    <source>
        <dbReference type="ARBA" id="ARBA00023228"/>
    </source>
</evidence>
<feature type="transmembrane region" description="Helical" evidence="12">
    <location>
        <begin position="559"/>
        <end position="579"/>
    </location>
</feature>
<evidence type="ECO:0000256" key="9">
    <source>
        <dbReference type="ARBA" id="ARBA00037192"/>
    </source>
</evidence>
<evidence type="ECO:0000256" key="2">
    <source>
        <dbReference type="ARBA" id="ARBA00008335"/>
    </source>
</evidence>
<dbReference type="InterPro" id="IPR049680">
    <property type="entry name" value="FLVCR1-2_SLC49-like"/>
</dbReference>
<evidence type="ECO:0000256" key="10">
    <source>
        <dbReference type="ARBA" id="ARBA00048410"/>
    </source>
</evidence>
<evidence type="ECO:0000256" key="5">
    <source>
        <dbReference type="ARBA" id="ARBA00022989"/>
    </source>
</evidence>
<keyword evidence="6 12" id="KW-0472">Membrane</keyword>
<feature type="transmembrane region" description="Helical" evidence="12">
    <location>
        <begin position="493"/>
        <end position="517"/>
    </location>
</feature>
<keyword evidence="7" id="KW-0325">Glycoprotein</keyword>
<evidence type="ECO:0000313" key="13">
    <source>
        <dbReference type="EMBL" id="PVD36100.1"/>
    </source>
</evidence>
<evidence type="ECO:0000256" key="1">
    <source>
        <dbReference type="ARBA" id="ARBA00004155"/>
    </source>
</evidence>
<evidence type="ECO:0000313" key="14">
    <source>
        <dbReference type="Proteomes" id="UP000245119"/>
    </source>
</evidence>
<evidence type="ECO:0000256" key="4">
    <source>
        <dbReference type="ARBA" id="ARBA00022692"/>
    </source>
</evidence>
<dbReference type="OrthoDB" id="422206at2759"/>
<feature type="transmembrane region" description="Helical" evidence="12">
    <location>
        <begin position="462"/>
        <end position="481"/>
    </location>
</feature>
<dbReference type="EMBL" id="PZQS01000002">
    <property type="protein sequence ID" value="PVD36100.1"/>
    <property type="molecule type" value="Genomic_DNA"/>
</dbReference>
<evidence type="ECO:0000256" key="3">
    <source>
        <dbReference type="ARBA" id="ARBA00022448"/>
    </source>
</evidence>
<evidence type="ECO:0008006" key="15">
    <source>
        <dbReference type="Google" id="ProtNLM"/>
    </source>
</evidence>
<keyword evidence="8" id="KW-0458">Lysosome</keyword>
<organism evidence="13 14">
    <name type="scientific">Pomacea canaliculata</name>
    <name type="common">Golden apple snail</name>
    <dbReference type="NCBI Taxonomy" id="400727"/>
    <lineage>
        <taxon>Eukaryota</taxon>
        <taxon>Metazoa</taxon>
        <taxon>Spiralia</taxon>
        <taxon>Lophotrochozoa</taxon>
        <taxon>Mollusca</taxon>
        <taxon>Gastropoda</taxon>
        <taxon>Caenogastropoda</taxon>
        <taxon>Architaenioglossa</taxon>
        <taxon>Ampullarioidea</taxon>
        <taxon>Ampullariidae</taxon>
        <taxon>Pomacea</taxon>
    </lineage>
</organism>
<protein>
    <recommendedName>
        <fullName evidence="15">Major facilitator superfamily (MFS) profile domain-containing protein</fullName>
    </recommendedName>
</protein>
<feature type="compositionally biased region" description="Low complexity" evidence="11">
    <location>
        <begin position="11"/>
        <end position="23"/>
    </location>
</feature>
<dbReference type="InterPro" id="IPR036259">
    <property type="entry name" value="MFS_trans_sf"/>
</dbReference>
<dbReference type="CDD" id="cd17397">
    <property type="entry name" value="MFS_DIRC2"/>
    <property type="match status" value="1"/>
</dbReference>
<evidence type="ECO:0000256" key="11">
    <source>
        <dbReference type="SAM" id="MobiDB-lite"/>
    </source>
</evidence>
<dbReference type="Proteomes" id="UP000245119">
    <property type="component" value="Linkage Group LG2"/>
</dbReference>
<feature type="transmembrane region" description="Helical" evidence="12">
    <location>
        <begin position="204"/>
        <end position="224"/>
    </location>
</feature>
<evidence type="ECO:0000256" key="6">
    <source>
        <dbReference type="ARBA" id="ARBA00023136"/>
    </source>
</evidence>
<dbReference type="InterPro" id="IPR011701">
    <property type="entry name" value="MFS"/>
</dbReference>
<dbReference type="PANTHER" id="PTHR10924">
    <property type="entry name" value="MAJOR FACILITATOR SUPERFAMILY PROTEIN-RELATED"/>
    <property type="match status" value="1"/>
</dbReference>
<feature type="transmembrane region" description="Helical" evidence="12">
    <location>
        <begin position="373"/>
        <end position="395"/>
    </location>
</feature>
<feature type="transmembrane region" description="Helical" evidence="12">
    <location>
        <begin position="585"/>
        <end position="605"/>
    </location>
</feature>
<dbReference type="Gene3D" id="1.20.1250.20">
    <property type="entry name" value="MFS general substrate transporter like domains"/>
    <property type="match status" value="2"/>
</dbReference>
<name>A0A2T7PRT4_POMCA</name>
<evidence type="ECO:0000256" key="12">
    <source>
        <dbReference type="SAM" id="Phobius"/>
    </source>
</evidence>
<dbReference type="AlphaFoldDB" id="A0A2T7PRT4"/>
<feature type="transmembrane region" description="Helical" evidence="12">
    <location>
        <begin position="269"/>
        <end position="288"/>
    </location>
</feature>
<feature type="transmembrane region" description="Helical" evidence="12">
    <location>
        <begin position="427"/>
        <end position="450"/>
    </location>
</feature>